<proteinExistence type="predicted"/>
<dbReference type="EMBL" id="FMYI01000004">
    <property type="protein sequence ID" value="SDC07496.1"/>
    <property type="molecule type" value="Genomic_DNA"/>
</dbReference>
<feature type="domain" description="N-acetyltransferase" evidence="1">
    <location>
        <begin position="1"/>
        <end position="198"/>
    </location>
</feature>
<dbReference type="Proteomes" id="UP000242949">
    <property type="component" value="Unassembled WGS sequence"/>
</dbReference>
<dbReference type="SUPFAM" id="SSF55729">
    <property type="entry name" value="Acyl-CoA N-acyltransferases (Nat)"/>
    <property type="match status" value="1"/>
</dbReference>
<dbReference type="STRING" id="1612202.SAMN05421734_10478"/>
<dbReference type="PROSITE" id="PS51186">
    <property type="entry name" value="GNAT"/>
    <property type="match status" value="1"/>
</dbReference>
<evidence type="ECO:0000313" key="3">
    <source>
        <dbReference type="Proteomes" id="UP000242949"/>
    </source>
</evidence>
<protein>
    <submittedName>
        <fullName evidence="2">Acetyltransferase (GNAT) family protein</fullName>
    </submittedName>
</protein>
<dbReference type="RefSeq" id="WP_090794994.1">
    <property type="nucleotide sequence ID" value="NZ_FMYI01000004.1"/>
</dbReference>
<evidence type="ECO:0000313" key="2">
    <source>
        <dbReference type="EMBL" id="SDC07496.1"/>
    </source>
</evidence>
<gene>
    <name evidence="2" type="ORF">SAMN05421734_10478</name>
</gene>
<dbReference type="AlphaFoldDB" id="A0A1G6IP00"/>
<evidence type="ECO:0000259" key="1">
    <source>
        <dbReference type="PROSITE" id="PS51186"/>
    </source>
</evidence>
<organism evidence="2 3">
    <name type="scientific">Pelagirhabdus alkalitolerans</name>
    <dbReference type="NCBI Taxonomy" id="1612202"/>
    <lineage>
        <taxon>Bacteria</taxon>
        <taxon>Bacillati</taxon>
        <taxon>Bacillota</taxon>
        <taxon>Bacilli</taxon>
        <taxon>Bacillales</taxon>
        <taxon>Bacillaceae</taxon>
        <taxon>Pelagirhabdus</taxon>
    </lineage>
</organism>
<dbReference type="OrthoDB" id="9802340at2"/>
<dbReference type="InterPro" id="IPR000182">
    <property type="entry name" value="GNAT_dom"/>
</dbReference>
<dbReference type="InterPro" id="IPR016181">
    <property type="entry name" value="Acyl_CoA_acyltransferase"/>
</dbReference>
<dbReference type="GO" id="GO:0016747">
    <property type="term" value="F:acyltransferase activity, transferring groups other than amino-acyl groups"/>
    <property type="evidence" value="ECO:0007669"/>
    <property type="project" value="InterPro"/>
</dbReference>
<keyword evidence="3" id="KW-1185">Reference proteome</keyword>
<sequence>MIEVKALDDVPPIEQLVDWYVAGKSNWSSVSSKFHDKKMLASLLNDKSLFVEHHYLKGVYHHQDLIGVVIDYPIQYALTLNQKSHDHLKQELGVWGFHKHYSLYRKMARHLPEITLENQQHIHLFAIDTDHQNKGIGSFVLSHLITTKPNQMYSLLVDERNDRAIQFYLKHRFEIQRHGHIRYRNKWYGQYLMVRNNNNAL</sequence>
<keyword evidence="2" id="KW-0808">Transferase</keyword>
<dbReference type="Gene3D" id="3.40.630.30">
    <property type="match status" value="1"/>
</dbReference>
<dbReference type="Pfam" id="PF00583">
    <property type="entry name" value="Acetyltransf_1"/>
    <property type="match status" value="1"/>
</dbReference>
<accession>A0A1G6IP00</accession>
<dbReference type="CDD" id="cd04301">
    <property type="entry name" value="NAT_SF"/>
    <property type="match status" value="1"/>
</dbReference>
<reference evidence="3" key="1">
    <citation type="submission" date="2016-09" db="EMBL/GenBank/DDBJ databases">
        <authorList>
            <person name="Varghese N."/>
            <person name="Submissions S."/>
        </authorList>
    </citation>
    <scope>NUCLEOTIDE SEQUENCE [LARGE SCALE GENOMIC DNA]</scope>
    <source>
        <strain evidence="3">S5</strain>
    </source>
</reference>
<name>A0A1G6IP00_9BACI</name>